<evidence type="ECO:0000313" key="1">
    <source>
        <dbReference type="EMBL" id="PRQ49475.1"/>
    </source>
</evidence>
<keyword evidence="2" id="KW-1185">Reference proteome</keyword>
<dbReference type="EMBL" id="PDCK01000040">
    <property type="protein sequence ID" value="PRQ49475.1"/>
    <property type="molecule type" value="Genomic_DNA"/>
</dbReference>
<gene>
    <name evidence="1" type="ORF">RchiOBHm_Chr2g0122341</name>
</gene>
<dbReference type="Gramene" id="PRQ49475">
    <property type="protein sequence ID" value="PRQ49475"/>
    <property type="gene ID" value="RchiOBHm_Chr2g0122341"/>
</dbReference>
<proteinExistence type="predicted"/>
<name>A0A2P6RSU0_ROSCH</name>
<sequence>MLLVGPIVGLDQYVNYFKIQLRIQQRIKSAELRMLTEEQENELPNFTPFIQLMSPLL</sequence>
<evidence type="ECO:0000313" key="2">
    <source>
        <dbReference type="Proteomes" id="UP000238479"/>
    </source>
</evidence>
<protein>
    <submittedName>
        <fullName evidence="1">Uncharacterized protein</fullName>
    </submittedName>
</protein>
<comment type="caution">
    <text evidence="1">The sequence shown here is derived from an EMBL/GenBank/DDBJ whole genome shotgun (WGS) entry which is preliminary data.</text>
</comment>
<dbReference type="Proteomes" id="UP000238479">
    <property type="component" value="Chromosome 2"/>
</dbReference>
<organism evidence="1 2">
    <name type="scientific">Rosa chinensis</name>
    <name type="common">China rose</name>
    <dbReference type="NCBI Taxonomy" id="74649"/>
    <lineage>
        <taxon>Eukaryota</taxon>
        <taxon>Viridiplantae</taxon>
        <taxon>Streptophyta</taxon>
        <taxon>Embryophyta</taxon>
        <taxon>Tracheophyta</taxon>
        <taxon>Spermatophyta</taxon>
        <taxon>Magnoliopsida</taxon>
        <taxon>eudicotyledons</taxon>
        <taxon>Gunneridae</taxon>
        <taxon>Pentapetalae</taxon>
        <taxon>rosids</taxon>
        <taxon>fabids</taxon>
        <taxon>Rosales</taxon>
        <taxon>Rosaceae</taxon>
        <taxon>Rosoideae</taxon>
        <taxon>Rosoideae incertae sedis</taxon>
        <taxon>Rosa</taxon>
    </lineage>
</organism>
<dbReference type="AlphaFoldDB" id="A0A2P6RSU0"/>
<reference evidence="1 2" key="1">
    <citation type="journal article" date="2018" name="Nat. Genet.">
        <title>The Rosa genome provides new insights in the design of modern roses.</title>
        <authorList>
            <person name="Bendahmane M."/>
        </authorList>
    </citation>
    <scope>NUCLEOTIDE SEQUENCE [LARGE SCALE GENOMIC DNA]</scope>
    <source>
        <strain evidence="2">cv. Old Blush</strain>
    </source>
</reference>
<accession>A0A2P6RSU0</accession>